<keyword evidence="4 6" id="KW-1133">Transmembrane helix</keyword>
<keyword evidence="5 6" id="KW-0472">Membrane</keyword>
<evidence type="ECO:0000256" key="3">
    <source>
        <dbReference type="ARBA" id="ARBA00022692"/>
    </source>
</evidence>
<feature type="transmembrane region" description="Helical" evidence="6">
    <location>
        <begin position="273"/>
        <end position="298"/>
    </location>
</feature>
<gene>
    <name evidence="7" type="ORF">ED208_08680</name>
</gene>
<keyword evidence="3 6" id="KW-0812">Transmembrane</keyword>
<comment type="caution">
    <text evidence="7">The sequence shown here is derived from an EMBL/GenBank/DDBJ whole genome shotgun (WGS) entry which is preliminary data.</text>
</comment>
<keyword evidence="2" id="KW-1003">Cell membrane</keyword>
<sequence length="306" mass="32226">MKRSLLYLAQLAVLLLFAWAIEHWWGFARLLAPWSAVPLALVLLVVLAQLASYSLRALRVYLAEPAIPRGRWLDCLRLILLNNALNLILPARTGEASFPLLLQRWFGVDLAHGAGTLLWLRLLDLNVLASLAAATLGPRLWAAPGTGGWYATALLIAGLPLLAPAVQRGMARLLAGRENGGARLLRRLLGGVPQRSAQVGLDLLLSWSAWSIKLAALAAVFALLASLPAAQALLGAIGGDLSTVLPIHTPGGFGTYEAGVIALVSPFAAPSPALLAAAVNLHLLVLGVALAAGALAWLGSRDPVRQ</sequence>
<dbReference type="Pfam" id="PF03706">
    <property type="entry name" value="LPG_synthase_TM"/>
    <property type="match status" value="1"/>
</dbReference>
<dbReference type="EMBL" id="RJVO01000003">
    <property type="protein sequence ID" value="ROH91033.1"/>
    <property type="molecule type" value="Genomic_DNA"/>
</dbReference>
<organism evidence="7 8">
    <name type="scientific">Stagnimonas aquatica</name>
    <dbReference type="NCBI Taxonomy" id="2689987"/>
    <lineage>
        <taxon>Bacteria</taxon>
        <taxon>Pseudomonadati</taxon>
        <taxon>Pseudomonadota</taxon>
        <taxon>Gammaproteobacteria</taxon>
        <taxon>Nevskiales</taxon>
        <taxon>Nevskiaceae</taxon>
        <taxon>Stagnimonas</taxon>
    </lineage>
</organism>
<feature type="transmembrane region" description="Helical" evidence="6">
    <location>
        <begin position="30"/>
        <end position="51"/>
    </location>
</feature>
<evidence type="ECO:0000256" key="5">
    <source>
        <dbReference type="ARBA" id="ARBA00023136"/>
    </source>
</evidence>
<dbReference type="PANTHER" id="PTHR39087">
    <property type="entry name" value="UPF0104 MEMBRANE PROTEIN MJ1595"/>
    <property type="match status" value="1"/>
</dbReference>
<evidence type="ECO:0000256" key="2">
    <source>
        <dbReference type="ARBA" id="ARBA00022475"/>
    </source>
</evidence>
<feature type="transmembrane region" description="Helical" evidence="6">
    <location>
        <begin position="122"/>
        <end position="141"/>
    </location>
</feature>
<dbReference type="InParanoid" id="A0A3N0VE34"/>
<keyword evidence="8" id="KW-1185">Reference proteome</keyword>
<reference evidence="7 8" key="1">
    <citation type="submission" date="2018-10" db="EMBL/GenBank/DDBJ databases">
        <authorList>
            <person name="Chen W.-M."/>
        </authorList>
    </citation>
    <scope>NUCLEOTIDE SEQUENCE [LARGE SCALE GENOMIC DNA]</scope>
    <source>
        <strain evidence="7 8">THS-13</strain>
    </source>
</reference>
<proteinExistence type="predicted"/>
<accession>A0A3N0VE34</accession>
<feature type="transmembrane region" description="Helical" evidence="6">
    <location>
        <begin position="214"/>
        <end position="237"/>
    </location>
</feature>
<dbReference type="Proteomes" id="UP000282106">
    <property type="component" value="Unassembled WGS sequence"/>
</dbReference>
<dbReference type="GO" id="GO:0005886">
    <property type="term" value="C:plasma membrane"/>
    <property type="evidence" value="ECO:0007669"/>
    <property type="project" value="UniProtKB-SubCell"/>
</dbReference>
<dbReference type="PANTHER" id="PTHR39087:SF2">
    <property type="entry name" value="UPF0104 MEMBRANE PROTEIN MJ1595"/>
    <property type="match status" value="1"/>
</dbReference>
<dbReference type="AlphaFoldDB" id="A0A3N0VE34"/>
<comment type="subcellular location">
    <subcellularLocation>
        <location evidence="1">Cell membrane</location>
        <topology evidence="1">Multi-pass membrane protein</topology>
    </subcellularLocation>
</comment>
<evidence type="ECO:0000256" key="1">
    <source>
        <dbReference type="ARBA" id="ARBA00004651"/>
    </source>
</evidence>
<evidence type="ECO:0000256" key="6">
    <source>
        <dbReference type="SAM" id="Phobius"/>
    </source>
</evidence>
<evidence type="ECO:0000313" key="8">
    <source>
        <dbReference type="Proteomes" id="UP000282106"/>
    </source>
</evidence>
<protein>
    <submittedName>
        <fullName evidence="7">UPF0104 family protein</fullName>
    </submittedName>
</protein>
<evidence type="ECO:0000313" key="7">
    <source>
        <dbReference type="EMBL" id="ROH91033.1"/>
    </source>
</evidence>
<name>A0A3N0VE34_9GAMM</name>
<feature type="transmembrane region" description="Helical" evidence="6">
    <location>
        <begin position="147"/>
        <end position="166"/>
    </location>
</feature>
<dbReference type="InterPro" id="IPR022791">
    <property type="entry name" value="L-PG_synthase/AglD"/>
</dbReference>
<evidence type="ECO:0000256" key="4">
    <source>
        <dbReference type="ARBA" id="ARBA00022989"/>
    </source>
</evidence>
<dbReference type="RefSeq" id="WP_123211488.1">
    <property type="nucleotide sequence ID" value="NZ_RJVO01000003.1"/>
</dbReference>